<evidence type="ECO:0000313" key="1">
    <source>
        <dbReference type="EMBL" id="OUP70701.1"/>
    </source>
</evidence>
<sequence length="100" mass="11518">MKELSEVIYKVKTHPWVARFASEYRFPGWYIDTNGCYGCLLSKYWISVFVNDYDKTLDITVDTIGKSGYLDKNLELETAEDDAALAAIARRLMSQYAEKC</sequence>
<proteinExistence type="predicted"/>
<evidence type="ECO:0008006" key="3">
    <source>
        <dbReference type="Google" id="ProtNLM"/>
    </source>
</evidence>
<protein>
    <recommendedName>
        <fullName evidence="3">DUF1801 domain-containing protein</fullName>
    </recommendedName>
</protein>
<comment type="caution">
    <text evidence="1">The sequence shown here is derived from an EMBL/GenBank/DDBJ whole genome shotgun (WGS) entry which is preliminary data.</text>
</comment>
<gene>
    <name evidence="1" type="ORF">B5F11_04450</name>
</gene>
<name>A0A1Y4N4Z8_9FIRM</name>
<dbReference type="Proteomes" id="UP000196386">
    <property type="component" value="Unassembled WGS sequence"/>
</dbReference>
<dbReference type="EMBL" id="NFKP01000003">
    <property type="protein sequence ID" value="OUP70701.1"/>
    <property type="molecule type" value="Genomic_DNA"/>
</dbReference>
<reference evidence="2" key="1">
    <citation type="submission" date="2017-04" db="EMBL/GenBank/DDBJ databases">
        <title>Function of individual gut microbiota members based on whole genome sequencing of pure cultures obtained from chicken caecum.</title>
        <authorList>
            <person name="Medvecky M."/>
            <person name="Cejkova D."/>
            <person name="Polansky O."/>
            <person name="Karasova D."/>
            <person name="Kubasova T."/>
            <person name="Cizek A."/>
            <person name="Rychlik I."/>
        </authorList>
    </citation>
    <scope>NUCLEOTIDE SEQUENCE [LARGE SCALE GENOMIC DNA]</scope>
    <source>
        <strain evidence="2">An175</strain>
    </source>
</reference>
<dbReference type="RefSeq" id="WP_087299915.1">
    <property type="nucleotide sequence ID" value="NZ_NFKP01000003.1"/>
</dbReference>
<dbReference type="AlphaFoldDB" id="A0A1Y4N4Z8"/>
<accession>A0A1Y4N4Z8</accession>
<evidence type="ECO:0000313" key="2">
    <source>
        <dbReference type="Proteomes" id="UP000196386"/>
    </source>
</evidence>
<organism evidence="1 2">
    <name type="scientific">Anaerotruncus colihominis</name>
    <dbReference type="NCBI Taxonomy" id="169435"/>
    <lineage>
        <taxon>Bacteria</taxon>
        <taxon>Bacillati</taxon>
        <taxon>Bacillota</taxon>
        <taxon>Clostridia</taxon>
        <taxon>Eubacteriales</taxon>
        <taxon>Oscillospiraceae</taxon>
        <taxon>Anaerotruncus</taxon>
    </lineage>
</organism>